<gene>
    <name evidence="1" type="ORF">DPX39_040005700</name>
</gene>
<reference evidence="1 2" key="1">
    <citation type="submission" date="2018-09" db="EMBL/GenBank/DDBJ databases">
        <title>whole genome sequence of T. equiperdum IVM-t1 strain.</title>
        <authorList>
            <person name="Suganuma K."/>
        </authorList>
    </citation>
    <scope>NUCLEOTIDE SEQUENCE [LARGE SCALE GENOMIC DNA]</scope>
    <source>
        <strain evidence="1 2">IVM-t1</strain>
    </source>
</reference>
<sequence length="379" mass="43000">MPRTFYRRTATLCVSAAVATFTRRSSVWLQELSSPVSGSEQLLACMDFLDAHKGQWRIESTSFPPPAKLESVGNEPGLQVLRLSTTYTAVSNGGRGVPVLRLIGYLPGVAPEEVHRHMTDLKLRRQWDHNYTMFCRWDDGTRKFIDPLGPIRRPMEHVTRKTPVCEGDRCLLLPDVTSCVVDSGWFAHRVGNSLLEKFGIAERLFIYQRRSLCYTKQGGADANPLRMYDVLYSGDGEMLNHARTQSERFAEWMRSCSGGRKVSLVSMNYQHVLIVPISDVTAQVWKQPDRLSFGGSMVSEENTKAVYNLFMETTSHFKETRKLDGTLVVMTSANDASIPSHIPMWLQRKLTSVFSTYVYQQLLEAILSKRRDLNSEGKF</sequence>
<evidence type="ECO:0008006" key="3">
    <source>
        <dbReference type="Google" id="ProtNLM"/>
    </source>
</evidence>
<dbReference type="EMBL" id="QSBY01000004">
    <property type="protein sequence ID" value="RHW72950.1"/>
    <property type="molecule type" value="Genomic_DNA"/>
</dbReference>
<evidence type="ECO:0000313" key="1">
    <source>
        <dbReference type="EMBL" id="RHW72950.1"/>
    </source>
</evidence>
<accession>A0A3L6LEP4</accession>
<proteinExistence type="predicted"/>
<dbReference type="Proteomes" id="UP000266743">
    <property type="component" value="Chromosome 4"/>
</dbReference>
<evidence type="ECO:0000313" key="2">
    <source>
        <dbReference type="Proteomes" id="UP000266743"/>
    </source>
</evidence>
<organism evidence="1 2">
    <name type="scientific">Trypanosoma brucei equiperdum</name>
    <dbReference type="NCBI Taxonomy" id="630700"/>
    <lineage>
        <taxon>Eukaryota</taxon>
        <taxon>Discoba</taxon>
        <taxon>Euglenozoa</taxon>
        <taxon>Kinetoplastea</taxon>
        <taxon>Metakinetoplastina</taxon>
        <taxon>Trypanosomatida</taxon>
        <taxon>Trypanosomatidae</taxon>
        <taxon>Trypanosoma</taxon>
    </lineage>
</organism>
<protein>
    <recommendedName>
        <fullName evidence="3">START domain containing protein</fullName>
    </recommendedName>
</protein>
<dbReference type="AlphaFoldDB" id="A0A3L6LEP4"/>
<name>A0A3L6LEP4_9TRYP</name>
<comment type="caution">
    <text evidence="1">The sequence shown here is derived from an EMBL/GenBank/DDBJ whole genome shotgun (WGS) entry which is preliminary data.</text>
</comment>